<gene>
    <name evidence="1" type="ORF">QQS35_07050</name>
</gene>
<dbReference type="Proteomes" id="UP001235343">
    <property type="component" value="Unassembled WGS sequence"/>
</dbReference>
<name>A0ABT7L4U7_9BACI</name>
<comment type="caution">
    <text evidence="1">The sequence shown here is derived from an EMBL/GenBank/DDBJ whole genome shotgun (WGS) entry which is preliminary data.</text>
</comment>
<sequence>MSKFSIQLFILLTILTVLLSGCSEDEWTESDIFVSGSFKMLGEEGQLGFIYDGGEITKFYPNKVNKYMWHFWGSEEDLEGDLKVVGTHNESEIEINVLEDLPLIVMELNGADASTPSLMSLPKSGMWKLDAFVDDRLHGSVYVKVH</sequence>
<evidence type="ECO:0008006" key="3">
    <source>
        <dbReference type="Google" id="ProtNLM"/>
    </source>
</evidence>
<organism evidence="1 2">
    <name type="scientific">Aquibacillus rhizosphaerae</name>
    <dbReference type="NCBI Taxonomy" id="3051431"/>
    <lineage>
        <taxon>Bacteria</taxon>
        <taxon>Bacillati</taxon>
        <taxon>Bacillota</taxon>
        <taxon>Bacilli</taxon>
        <taxon>Bacillales</taxon>
        <taxon>Bacillaceae</taxon>
        <taxon>Aquibacillus</taxon>
    </lineage>
</organism>
<dbReference type="Gene3D" id="2.60.40.3830">
    <property type="match status" value="1"/>
</dbReference>
<keyword evidence="2" id="KW-1185">Reference proteome</keyword>
<dbReference type="PROSITE" id="PS51257">
    <property type="entry name" value="PROKAR_LIPOPROTEIN"/>
    <property type="match status" value="1"/>
</dbReference>
<dbReference type="EMBL" id="JASTZU010000024">
    <property type="protein sequence ID" value="MDL4840215.1"/>
    <property type="molecule type" value="Genomic_DNA"/>
</dbReference>
<evidence type="ECO:0000313" key="1">
    <source>
        <dbReference type="EMBL" id="MDL4840215.1"/>
    </source>
</evidence>
<protein>
    <recommendedName>
        <fullName evidence="3">DUF4871 domain-containing protein</fullName>
    </recommendedName>
</protein>
<proteinExistence type="predicted"/>
<accession>A0ABT7L4U7</accession>
<dbReference type="RefSeq" id="WP_285931224.1">
    <property type="nucleotide sequence ID" value="NZ_JASTZU010000024.1"/>
</dbReference>
<evidence type="ECO:0000313" key="2">
    <source>
        <dbReference type="Proteomes" id="UP001235343"/>
    </source>
</evidence>
<reference evidence="1 2" key="1">
    <citation type="submission" date="2023-06" db="EMBL/GenBank/DDBJ databases">
        <title>Aquibacillus rhizosphaerae LR5S19.</title>
        <authorList>
            <person name="Sun J.-Q."/>
        </authorList>
    </citation>
    <scope>NUCLEOTIDE SEQUENCE [LARGE SCALE GENOMIC DNA]</scope>
    <source>
        <strain evidence="1 2">LR5S19</strain>
    </source>
</reference>